<comment type="caution">
    <text evidence="2">The sequence shown here is derived from an EMBL/GenBank/DDBJ whole genome shotgun (WGS) entry which is preliminary data.</text>
</comment>
<name>A0A1V4QGF2_UNCW3</name>
<evidence type="ECO:0000313" key="3">
    <source>
        <dbReference type="Proteomes" id="UP000191663"/>
    </source>
</evidence>
<feature type="domain" description="Secretion system C-terminal sorting" evidence="1">
    <location>
        <begin position="186"/>
        <end position="256"/>
    </location>
</feature>
<dbReference type="Proteomes" id="UP000191663">
    <property type="component" value="Unassembled WGS sequence"/>
</dbReference>
<organism evidence="2 3">
    <name type="scientific">candidate division WOR-3 bacterium 4484_100</name>
    <dbReference type="NCBI Taxonomy" id="1936077"/>
    <lineage>
        <taxon>Bacteria</taxon>
        <taxon>Bacteria division WOR-3</taxon>
    </lineage>
</organism>
<dbReference type="EMBL" id="MUKB01000018">
    <property type="protein sequence ID" value="OPX18394.1"/>
    <property type="molecule type" value="Genomic_DNA"/>
</dbReference>
<dbReference type="NCBIfam" id="TIGR04183">
    <property type="entry name" value="Por_Secre_tail"/>
    <property type="match status" value="1"/>
</dbReference>
<proteinExistence type="predicted"/>
<reference evidence="3" key="1">
    <citation type="submission" date="2017-01" db="EMBL/GenBank/DDBJ databases">
        <title>Novel pathways for hydrocarbon cycling and metabolic interdependencies in hydrothermal sediment communities.</title>
        <authorList>
            <person name="Dombrowski N."/>
            <person name="Seitz K."/>
            <person name="Teske A."/>
            <person name="Baker B."/>
        </authorList>
    </citation>
    <scope>NUCLEOTIDE SEQUENCE [LARGE SCALE GENOMIC DNA]</scope>
</reference>
<accession>A0A1V4QGF2</accession>
<dbReference type="AlphaFoldDB" id="A0A1V4QGF2"/>
<gene>
    <name evidence="2" type="ORF">BXT86_01500</name>
</gene>
<protein>
    <recommendedName>
        <fullName evidence="1">Secretion system C-terminal sorting domain-containing protein</fullName>
    </recommendedName>
</protein>
<evidence type="ECO:0000313" key="2">
    <source>
        <dbReference type="EMBL" id="OPX18394.1"/>
    </source>
</evidence>
<dbReference type="InterPro" id="IPR036278">
    <property type="entry name" value="Sialidase_sf"/>
</dbReference>
<dbReference type="InterPro" id="IPR026444">
    <property type="entry name" value="Secre_tail"/>
</dbReference>
<dbReference type="CDD" id="cd15482">
    <property type="entry name" value="Sialidase_non-viral"/>
    <property type="match status" value="1"/>
</dbReference>
<feature type="non-terminal residue" evidence="2">
    <location>
        <position position="1"/>
    </location>
</feature>
<dbReference type="Pfam" id="PF18962">
    <property type="entry name" value="Por_Secre_tail"/>
    <property type="match status" value="1"/>
</dbReference>
<sequence>YYQASNIWHWDEVSNTIVKVNSPSIYYPGEWWIASGTADPGAWRMPADQPQLVYDPANLNDLYCLWLGNDDYTDTSANGYFNGEIYGAYSSDNGLTWSDYVNLTNTRTPGGASGECDDEDYMTAFPQVVNDTIYVTYIEDKDSGSYPHGEGTWTVNPVRFWAIYKGDIQGVAEHKTKQRVNTSLSLYPNPVSGVVGSGDVSISLFDVTGREVKTIVDGYRTAGTYKANLKADDLANGTYFVVLKTAKTKVSHSLVVIN</sequence>
<evidence type="ECO:0000259" key="1">
    <source>
        <dbReference type="Pfam" id="PF18962"/>
    </source>
</evidence>
<dbReference type="SUPFAM" id="SSF50939">
    <property type="entry name" value="Sialidases"/>
    <property type="match status" value="1"/>
</dbReference>